<dbReference type="InterPro" id="IPR037108">
    <property type="entry name" value="TM1727-like_C_sf"/>
</dbReference>
<sequence length="246" mass="28146">MIENNITINIIGPGKVGRSLYNCFKEKHIKTLLIDKNWDYKNKKLNGIVLITTQDENIIPVWNILQKHDLTKILAIGHCSGYLDSSFFDNIPHFSIHPNFPFSSIKKCHEIKNITWGIEGDEIGITFAKEIINILNGKYVIIPQNKKGIYHLAAVIASNFSYVLIKMAKDLYDEIEIKDINHLLDLSINSLNNIKKIGLKNALTGPVARNDFNTINNERDIFGEILGNVEVYDFFIKLLYKIKEDD</sequence>
<dbReference type="InterPro" id="IPR008927">
    <property type="entry name" value="6-PGluconate_DH-like_C_sf"/>
</dbReference>
<dbReference type="SUPFAM" id="SSF48179">
    <property type="entry name" value="6-phosphogluconate dehydrogenase C-terminal domain-like"/>
    <property type="match status" value="1"/>
</dbReference>
<dbReference type="Gene3D" id="1.10.1040.20">
    <property type="entry name" value="ProC-like, C-terminal domain"/>
    <property type="match status" value="1"/>
</dbReference>
<dbReference type="RefSeq" id="WP_072864007.1">
    <property type="nucleotide sequence ID" value="NZ_FQUI01000012.1"/>
</dbReference>
<evidence type="ECO:0000313" key="3">
    <source>
        <dbReference type="Proteomes" id="UP000184334"/>
    </source>
</evidence>
<dbReference type="PANTHER" id="PTHR40459:SF1">
    <property type="entry name" value="CONSERVED HYPOTHETICAL ALANINE AND LEUCINE RICH PROTEIN"/>
    <property type="match status" value="1"/>
</dbReference>
<organism evidence="2 3">
    <name type="scientific">Marinitoga hydrogenitolerans (strain DSM 16785 / JCM 12826 / AT1271)</name>
    <dbReference type="NCBI Taxonomy" id="1122195"/>
    <lineage>
        <taxon>Bacteria</taxon>
        <taxon>Thermotogati</taxon>
        <taxon>Thermotogota</taxon>
        <taxon>Thermotogae</taxon>
        <taxon>Petrotogales</taxon>
        <taxon>Petrotogaceae</taxon>
        <taxon>Marinitoga</taxon>
    </lineage>
</organism>
<keyword evidence="3" id="KW-1185">Reference proteome</keyword>
<dbReference type="Gene3D" id="3.40.50.720">
    <property type="entry name" value="NAD(P)-binding Rossmann-like Domain"/>
    <property type="match status" value="1"/>
</dbReference>
<dbReference type="InterPro" id="IPR018931">
    <property type="entry name" value="DUF2520"/>
</dbReference>
<name>A0A1M4VNV3_MARH1</name>
<evidence type="ECO:0000259" key="1">
    <source>
        <dbReference type="Pfam" id="PF10728"/>
    </source>
</evidence>
<dbReference type="Proteomes" id="UP000184334">
    <property type="component" value="Unassembled WGS sequence"/>
</dbReference>
<dbReference type="InterPro" id="IPR036291">
    <property type="entry name" value="NAD(P)-bd_dom_sf"/>
</dbReference>
<dbReference type="SUPFAM" id="SSF51735">
    <property type="entry name" value="NAD(P)-binding Rossmann-fold domains"/>
    <property type="match status" value="1"/>
</dbReference>
<reference evidence="2" key="1">
    <citation type="submission" date="2016-11" db="EMBL/GenBank/DDBJ databases">
        <authorList>
            <person name="Varghese N."/>
            <person name="Submissions S."/>
        </authorList>
    </citation>
    <scope>NUCLEOTIDE SEQUENCE [LARGE SCALE GENOMIC DNA]</scope>
    <source>
        <strain evidence="2">DSM 16785</strain>
    </source>
</reference>
<dbReference type="AlphaFoldDB" id="A0A1M4VNV3"/>
<feature type="domain" description="DUF2520" evidence="1">
    <location>
        <begin position="114"/>
        <end position="220"/>
    </location>
</feature>
<accession>A0A1M4VNV3</accession>
<protein>
    <submittedName>
        <fullName evidence="2">Predicted oxidoreductase, contains short-chain dehydrogenase (SDR) and DUF2520 domains</fullName>
    </submittedName>
</protein>
<dbReference type="EMBL" id="FQUI01000012">
    <property type="protein sequence ID" value="SHE70555.1"/>
    <property type="molecule type" value="Genomic_DNA"/>
</dbReference>
<dbReference type="OrthoDB" id="9810755at2"/>
<dbReference type="PANTHER" id="PTHR40459">
    <property type="entry name" value="CONSERVED HYPOTHETICAL ALANINE AND LEUCINE RICH PROTEIN"/>
    <property type="match status" value="1"/>
</dbReference>
<comment type="caution">
    <text evidence="2">The sequence shown here is derived from an EMBL/GenBank/DDBJ whole genome shotgun (WGS) entry which is preliminary data.</text>
</comment>
<evidence type="ECO:0000313" key="2">
    <source>
        <dbReference type="EMBL" id="SHE70555.1"/>
    </source>
</evidence>
<dbReference type="STRING" id="1122195.SAMN02745164_00969"/>
<dbReference type="Pfam" id="PF10728">
    <property type="entry name" value="DUF2520"/>
    <property type="match status" value="1"/>
</dbReference>
<gene>
    <name evidence="2" type="ORF">SAMN02745164_00969</name>
</gene>
<proteinExistence type="predicted"/>